<feature type="transmembrane region" description="Helical" evidence="2">
    <location>
        <begin position="45"/>
        <end position="68"/>
    </location>
</feature>
<evidence type="ECO:0000256" key="3">
    <source>
        <dbReference type="SAM" id="SignalP"/>
    </source>
</evidence>
<feature type="transmembrane region" description="Helical" evidence="2">
    <location>
        <begin position="117"/>
        <end position="136"/>
    </location>
</feature>
<protein>
    <submittedName>
        <fullName evidence="4">Uncharacterized protein</fullName>
    </submittedName>
</protein>
<keyword evidence="2" id="KW-0472">Membrane</keyword>
<keyword evidence="3" id="KW-0732">Signal</keyword>
<evidence type="ECO:0000256" key="2">
    <source>
        <dbReference type="SAM" id="Phobius"/>
    </source>
</evidence>
<name>A0A9P6DYF6_9AGAM</name>
<dbReference type="Proteomes" id="UP000886523">
    <property type="component" value="Unassembled WGS sequence"/>
</dbReference>
<dbReference type="OrthoDB" id="2434664at2759"/>
<feature type="chain" id="PRO_5040291449" evidence="3">
    <location>
        <begin position="20"/>
        <end position="530"/>
    </location>
</feature>
<comment type="caution">
    <text evidence="4">The sequence shown here is derived from an EMBL/GenBank/DDBJ whole genome shotgun (WGS) entry which is preliminary data.</text>
</comment>
<organism evidence="4 5">
    <name type="scientific">Hydnum rufescens UP504</name>
    <dbReference type="NCBI Taxonomy" id="1448309"/>
    <lineage>
        <taxon>Eukaryota</taxon>
        <taxon>Fungi</taxon>
        <taxon>Dikarya</taxon>
        <taxon>Basidiomycota</taxon>
        <taxon>Agaricomycotina</taxon>
        <taxon>Agaricomycetes</taxon>
        <taxon>Cantharellales</taxon>
        <taxon>Hydnaceae</taxon>
        <taxon>Hydnum</taxon>
    </lineage>
</organism>
<keyword evidence="2" id="KW-0812">Transmembrane</keyword>
<gene>
    <name evidence="4" type="ORF">BS47DRAFT_1360708</name>
</gene>
<feature type="transmembrane region" description="Helical" evidence="2">
    <location>
        <begin position="89"/>
        <end position="111"/>
    </location>
</feature>
<feature type="region of interest" description="Disordered" evidence="1">
    <location>
        <begin position="232"/>
        <end position="277"/>
    </location>
</feature>
<accession>A0A9P6DYF6</accession>
<dbReference type="EMBL" id="MU128945">
    <property type="protein sequence ID" value="KAF9515919.1"/>
    <property type="molecule type" value="Genomic_DNA"/>
</dbReference>
<evidence type="ECO:0000313" key="4">
    <source>
        <dbReference type="EMBL" id="KAF9515919.1"/>
    </source>
</evidence>
<evidence type="ECO:0000256" key="1">
    <source>
        <dbReference type="SAM" id="MobiDB-lite"/>
    </source>
</evidence>
<reference evidence="4" key="1">
    <citation type="journal article" date="2020" name="Nat. Commun.">
        <title>Large-scale genome sequencing of mycorrhizal fungi provides insights into the early evolution of symbiotic traits.</title>
        <authorList>
            <person name="Miyauchi S."/>
            <person name="Kiss E."/>
            <person name="Kuo A."/>
            <person name="Drula E."/>
            <person name="Kohler A."/>
            <person name="Sanchez-Garcia M."/>
            <person name="Morin E."/>
            <person name="Andreopoulos B."/>
            <person name="Barry K.W."/>
            <person name="Bonito G."/>
            <person name="Buee M."/>
            <person name="Carver A."/>
            <person name="Chen C."/>
            <person name="Cichocki N."/>
            <person name="Clum A."/>
            <person name="Culley D."/>
            <person name="Crous P.W."/>
            <person name="Fauchery L."/>
            <person name="Girlanda M."/>
            <person name="Hayes R.D."/>
            <person name="Keri Z."/>
            <person name="LaButti K."/>
            <person name="Lipzen A."/>
            <person name="Lombard V."/>
            <person name="Magnuson J."/>
            <person name="Maillard F."/>
            <person name="Murat C."/>
            <person name="Nolan M."/>
            <person name="Ohm R.A."/>
            <person name="Pangilinan J."/>
            <person name="Pereira M.F."/>
            <person name="Perotto S."/>
            <person name="Peter M."/>
            <person name="Pfister S."/>
            <person name="Riley R."/>
            <person name="Sitrit Y."/>
            <person name="Stielow J.B."/>
            <person name="Szollosi G."/>
            <person name="Zifcakova L."/>
            <person name="Stursova M."/>
            <person name="Spatafora J.W."/>
            <person name="Tedersoo L."/>
            <person name="Vaario L.M."/>
            <person name="Yamada A."/>
            <person name="Yan M."/>
            <person name="Wang P."/>
            <person name="Xu J."/>
            <person name="Bruns T."/>
            <person name="Baldrian P."/>
            <person name="Vilgalys R."/>
            <person name="Dunand C."/>
            <person name="Henrissat B."/>
            <person name="Grigoriev I.V."/>
            <person name="Hibbett D."/>
            <person name="Nagy L.G."/>
            <person name="Martin F.M."/>
        </authorList>
    </citation>
    <scope>NUCLEOTIDE SEQUENCE</scope>
    <source>
        <strain evidence="4">UP504</strain>
    </source>
</reference>
<sequence length="530" mass="57903">MAYVLLWAVGALALDPRSANDTNTCSNSQGNAGAVLHVNNQSQQAIFWSSTAIAVLVSFVQGAITTLINLCEAESLWTVRFRLAVFEHYWWIGIAVALLASFVSMIISFLAGNTGDALGVLVLATASSLVVFRYAWPAWRNRHFCENRWAAWTGPSRTGIAPELVGKIGDAATWRLLRDKESLLSIQSPLIDADPTELLKVSLDTASPPATITEKGRLNYFNPFSRRRNDLEAGLSPSPLADSHSTLNDPNNLNTTAANGTNPPNGSAAPRSLPPGVFPPMIPGKSVSLLWGEFLGFSRRVSRGVLSIPSRLLVSQPVTDAGHNGQAMCLMHGVFGRNKGLAPWSFILKLSVQKFEENSVQWPRPAKVLRGYYEKEIEVSYGGLGEAFVKAATEMALLFADSRPRLVKDWFEQVMEQQDLALAQQAHQLGATDKELLLLYRLSYATMLVSLACHTYGRKKRPEITVFKTYYALSLATPGPLPAWVSTEEMKKRAAEEEVNVSSTALEGLVRAVLPEAPPPPPVVDDYGQV</sequence>
<evidence type="ECO:0000313" key="5">
    <source>
        <dbReference type="Proteomes" id="UP000886523"/>
    </source>
</evidence>
<feature type="compositionally biased region" description="Low complexity" evidence="1">
    <location>
        <begin position="250"/>
        <end position="266"/>
    </location>
</feature>
<proteinExistence type="predicted"/>
<feature type="signal peptide" evidence="3">
    <location>
        <begin position="1"/>
        <end position="19"/>
    </location>
</feature>
<keyword evidence="5" id="KW-1185">Reference proteome</keyword>
<dbReference type="AlphaFoldDB" id="A0A9P6DYF6"/>
<keyword evidence="2" id="KW-1133">Transmembrane helix</keyword>